<evidence type="ECO:0000313" key="7">
    <source>
        <dbReference type="Proteomes" id="UP001499959"/>
    </source>
</evidence>
<proteinExistence type="predicted"/>
<organism evidence="6 7">
    <name type="scientific">Lysobacter hankyongensis</name>
    <dbReference type="NCBI Taxonomy" id="1176535"/>
    <lineage>
        <taxon>Bacteria</taxon>
        <taxon>Pseudomonadati</taxon>
        <taxon>Pseudomonadota</taxon>
        <taxon>Gammaproteobacteria</taxon>
        <taxon>Lysobacterales</taxon>
        <taxon>Lysobacteraceae</taxon>
        <taxon>Lysobacter</taxon>
    </lineage>
</organism>
<feature type="transmembrane region" description="Helical" evidence="5">
    <location>
        <begin position="84"/>
        <end position="103"/>
    </location>
</feature>
<dbReference type="Gene3D" id="1.20.58.340">
    <property type="entry name" value="Magnesium transport protein CorA, transmembrane region"/>
    <property type="match status" value="1"/>
</dbReference>
<name>A0ABP9AIY3_9GAMM</name>
<gene>
    <name evidence="6" type="ORF">GCM10023307_03210</name>
</gene>
<dbReference type="InterPro" id="IPR002523">
    <property type="entry name" value="MgTranspt_CorA/ZnTranspt_ZntB"/>
</dbReference>
<dbReference type="RefSeq" id="WP_345301520.1">
    <property type="nucleotide sequence ID" value="NZ_BAABJE010000001.1"/>
</dbReference>
<comment type="caution">
    <text evidence="6">The sequence shown here is derived from an EMBL/GenBank/DDBJ whole genome shotgun (WGS) entry which is preliminary data.</text>
</comment>
<reference evidence="7" key="1">
    <citation type="journal article" date="2019" name="Int. J. Syst. Evol. Microbiol.">
        <title>The Global Catalogue of Microorganisms (GCM) 10K type strain sequencing project: providing services to taxonomists for standard genome sequencing and annotation.</title>
        <authorList>
            <consortium name="The Broad Institute Genomics Platform"/>
            <consortium name="The Broad Institute Genome Sequencing Center for Infectious Disease"/>
            <person name="Wu L."/>
            <person name="Ma J."/>
        </authorList>
    </citation>
    <scope>NUCLEOTIDE SEQUENCE [LARGE SCALE GENOMIC DNA]</scope>
    <source>
        <strain evidence="7">JCM 18204</strain>
    </source>
</reference>
<keyword evidence="2 5" id="KW-0812">Transmembrane</keyword>
<dbReference type="SUPFAM" id="SSF144083">
    <property type="entry name" value="Magnesium transport protein CorA, transmembrane region"/>
    <property type="match status" value="1"/>
</dbReference>
<evidence type="ECO:0000313" key="6">
    <source>
        <dbReference type="EMBL" id="GAA4782066.1"/>
    </source>
</evidence>
<comment type="subcellular location">
    <subcellularLocation>
        <location evidence="1">Cell membrane</location>
        <topology evidence="1">Multi-pass membrane protein</topology>
    </subcellularLocation>
</comment>
<evidence type="ECO:0000256" key="4">
    <source>
        <dbReference type="ARBA" id="ARBA00023136"/>
    </source>
</evidence>
<dbReference type="PANTHER" id="PTHR46494">
    <property type="entry name" value="CORA FAMILY METAL ION TRANSPORTER (EUROFUNG)"/>
    <property type="match status" value="1"/>
</dbReference>
<evidence type="ECO:0000256" key="5">
    <source>
        <dbReference type="SAM" id="Phobius"/>
    </source>
</evidence>
<accession>A0ABP9AIY3</accession>
<keyword evidence="3 5" id="KW-1133">Transmembrane helix</keyword>
<dbReference type="PANTHER" id="PTHR46494:SF1">
    <property type="entry name" value="CORA FAMILY METAL ION TRANSPORTER (EUROFUNG)"/>
    <property type="match status" value="1"/>
</dbReference>
<dbReference type="EMBL" id="BAABJE010000001">
    <property type="protein sequence ID" value="GAA4782066.1"/>
    <property type="molecule type" value="Genomic_DNA"/>
</dbReference>
<evidence type="ECO:0000256" key="1">
    <source>
        <dbReference type="ARBA" id="ARBA00004651"/>
    </source>
</evidence>
<dbReference type="InterPro" id="IPR045863">
    <property type="entry name" value="CorA_TM1_TM2"/>
</dbReference>
<keyword evidence="4 5" id="KW-0472">Membrane</keyword>
<dbReference type="Pfam" id="PF01544">
    <property type="entry name" value="CorA"/>
    <property type="match status" value="1"/>
</dbReference>
<evidence type="ECO:0008006" key="8">
    <source>
        <dbReference type="Google" id="ProtNLM"/>
    </source>
</evidence>
<dbReference type="Proteomes" id="UP001499959">
    <property type="component" value="Unassembled WGS sequence"/>
</dbReference>
<keyword evidence="7" id="KW-1185">Reference proteome</keyword>
<evidence type="ECO:0000256" key="3">
    <source>
        <dbReference type="ARBA" id="ARBA00022989"/>
    </source>
</evidence>
<feature type="transmembrane region" description="Helical" evidence="5">
    <location>
        <begin position="115"/>
        <end position="134"/>
    </location>
</feature>
<sequence length="140" mass="15523">MATCDPVTPPPLRSAAHRTLFTALSRPDFRPADGDEARRHLAALDDKYERAMDVVENSRDLVIGCFELFSSRTALDTNETMRTLTFLTVLIGVMAVAAGVLGMNFETAFFASEAGFWFTIALMIGSTLVALFVARRLRWM</sequence>
<evidence type="ECO:0000256" key="2">
    <source>
        <dbReference type="ARBA" id="ARBA00022692"/>
    </source>
</evidence>
<protein>
    <recommendedName>
        <fullName evidence="8">Magnesium transporter CorA</fullName>
    </recommendedName>
</protein>